<organism evidence="3">
    <name type="scientific">marine sediment metagenome</name>
    <dbReference type="NCBI Taxonomy" id="412755"/>
    <lineage>
        <taxon>unclassified sequences</taxon>
        <taxon>metagenomes</taxon>
        <taxon>ecological metagenomes</taxon>
    </lineage>
</organism>
<dbReference type="AlphaFoldDB" id="X1JC06"/>
<reference evidence="3" key="1">
    <citation type="journal article" date="2014" name="Front. Microbiol.">
        <title>High frequency of phylogenetically diverse reductive dehalogenase-homologous genes in deep subseafloor sedimentary metagenomes.</title>
        <authorList>
            <person name="Kawai M."/>
            <person name="Futagami T."/>
            <person name="Toyoda A."/>
            <person name="Takaki Y."/>
            <person name="Nishi S."/>
            <person name="Hori S."/>
            <person name="Arai W."/>
            <person name="Tsubouchi T."/>
            <person name="Morono Y."/>
            <person name="Uchiyama I."/>
            <person name="Ito T."/>
            <person name="Fujiyama A."/>
            <person name="Inagaki F."/>
            <person name="Takami H."/>
        </authorList>
    </citation>
    <scope>NUCLEOTIDE SEQUENCE</scope>
    <source>
        <strain evidence="3">Expedition CK06-06</strain>
    </source>
</reference>
<accession>X1JC06</accession>
<proteinExistence type="predicted"/>
<evidence type="ECO:0000256" key="2">
    <source>
        <dbReference type="SAM" id="MobiDB-lite"/>
    </source>
</evidence>
<evidence type="ECO:0000313" key="3">
    <source>
        <dbReference type="EMBL" id="GAH75899.1"/>
    </source>
</evidence>
<feature type="region of interest" description="Disordered" evidence="2">
    <location>
        <begin position="127"/>
        <end position="146"/>
    </location>
</feature>
<comment type="caution">
    <text evidence="3">The sequence shown here is derived from an EMBL/GenBank/DDBJ whole genome shotgun (WGS) entry which is preliminary data.</text>
</comment>
<feature type="non-terminal residue" evidence="3">
    <location>
        <position position="1"/>
    </location>
</feature>
<protein>
    <submittedName>
        <fullName evidence="3">Uncharacterized protein</fullName>
    </submittedName>
</protein>
<feature type="region of interest" description="Disordered" evidence="2">
    <location>
        <begin position="151"/>
        <end position="177"/>
    </location>
</feature>
<sequence>LPVLKIDYDPKKDEFTASGEEVFTFSLPNKIIHLKRETLSELFSLYSQRDDLDLKELLILIYKNFGLESKNLSLHYLRAYHLVDILKQTTQEEAEKTLLNSSEFSPSEKDKGVFFYREKIEVEEEMKPEMPEEIMPEAPPPKEVEEAPYLTPPSEAPVEEIPAPEISEERKEEVRVEAPLEPVKEAIKEKGEREKLPAPKREKFLKKKKLRVERDRVGRARKGEKRIIEEKIEIEESEQEALRAIKAEVKKETGEEVPTKEKKGKFK</sequence>
<feature type="non-terminal residue" evidence="3">
    <location>
        <position position="267"/>
    </location>
</feature>
<gene>
    <name evidence="3" type="ORF">S03H2_46224</name>
</gene>
<name>X1JC06_9ZZZZ</name>
<feature type="compositionally biased region" description="Basic and acidic residues" evidence="2">
    <location>
        <begin position="167"/>
        <end position="177"/>
    </location>
</feature>
<keyword evidence="1" id="KW-0175">Coiled coil</keyword>
<evidence type="ECO:0000256" key="1">
    <source>
        <dbReference type="SAM" id="Coils"/>
    </source>
</evidence>
<dbReference type="EMBL" id="BARU01029009">
    <property type="protein sequence ID" value="GAH75899.1"/>
    <property type="molecule type" value="Genomic_DNA"/>
</dbReference>
<feature type="coiled-coil region" evidence="1">
    <location>
        <begin position="220"/>
        <end position="252"/>
    </location>
</feature>